<gene>
    <name evidence="2" type="ORF">BpHYR1_047615</name>
</gene>
<proteinExistence type="predicted"/>
<dbReference type="Pfam" id="PF24595">
    <property type="entry name" value="DUF7619"/>
    <property type="match status" value="1"/>
</dbReference>
<reference evidence="2 3" key="1">
    <citation type="journal article" date="2018" name="Sci. Rep.">
        <title>Genomic signatures of local adaptation to the degree of environmental predictability in rotifers.</title>
        <authorList>
            <person name="Franch-Gras L."/>
            <person name="Hahn C."/>
            <person name="Garcia-Roger E.M."/>
            <person name="Carmona M.J."/>
            <person name="Serra M."/>
            <person name="Gomez A."/>
        </authorList>
    </citation>
    <scope>NUCLEOTIDE SEQUENCE [LARGE SCALE GENOMIC DNA]</scope>
    <source>
        <strain evidence="2">HYR1</strain>
    </source>
</reference>
<dbReference type="InterPro" id="IPR055353">
    <property type="entry name" value="DUF7619"/>
</dbReference>
<dbReference type="Proteomes" id="UP000276133">
    <property type="component" value="Unassembled WGS sequence"/>
</dbReference>
<feature type="domain" description="DUF7619" evidence="1">
    <location>
        <begin position="156"/>
        <end position="207"/>
    </location>
</feature>
<keyword evidence="3" id="KW-1185">Reference proteome</keyword>
<sequence>MENVVEEGGTEWIEVWPRAIDPNDIIGPVGFGPLKRISPSDTLSYKIRFENLMNSTAPAQYVFIKLQVNKNLDFRTFELDEFSFANKEYSVEPGNSYYQQKKDIDAFNTTSKLKDFQMVIRVQTGLDILSKSAFWKLEALDKNTGAPPTDKTIGFLPPNDNSTHIGEGYVKFKIQPSKTAPNMARIDANASIIFDINDPIITPNIFNTIDADALEIQVEIDPNSENFGTAKLIHLDVGDEADFDKLYVYVHREIFDDLNNQTISESIKLIEQSKGKSIALELDQNLNSTNSRSSQLSEKVKLKIYSTDQIGNVRKLKEIPVQLNNPVCDQSNCLNGFFSSTANCVCDLHFIGTDCAQRQNLRTLEPPIVEFFLVNQSDMDQSMNLFVNCIGIDDNANLTLLLYLSTNSSLKEKSLIIEQVELDGRKYFSLNIDLLYSEMNKNMLTVLSDLENTKTMLELICSQSSSGVLANQSIELKVVHSNKLRPHLQIDSNLKCFSADSDIIRIHYSILNQEPESNFRIYIENLNTEFKWKVDYLNNIILIEKDQDSFEGKIDLDIKMVATNNGNIFAQVDRKISVSF</sequence>
<evidence type="ECO:0000313" key="2">
    <source>
        <dbReference type="EMBL" id="RNA38123.1"/>
    </source>
</evidence>
<accession>A0A3M7SQP3</accession>
<protein>
    <submittedName>
        <fullName evidence="2">RHS repeat-associated core domain-containing</fullName>
    </submittedName>
</protein>
<evidence type="ECO:0000313" key="3">
    <source>
        <dbReference type="Proteomes" id="UP000276133"/>
    </source>
</evidence>
<name>A0A3M7SQP3_BRAPC</name>
<organism evidence="2 3">
    <name type="scientific">Brachionus plicatilis</name>
    <name type="common">Marine rotifer</name>
    <name type="synonym">Brachionus muelleri</name>
    <dbReference type="NCBI Taxonomy" id="10195"/>
    <lineage>
        <taxon>Eukaryota</taxon>
        <taxon>Metazoa</taxon>
        <taxon>Spiralia</taxon>
        <taxon>Gnathifera</taxon>
        <taxon>Rotifera</taxon>
        <taxon>Eurotatoria</taxon>
        <taxon>Monogononta</taxon>
        <taxon>Pseudotrocha</taxon>
        <taxon>Ploima</taxon>
        <taxon>Brachionidae</taxon>
        <taxon>Brachionus</taxon>
    </lineage>
</organism>
<dbReference type="OrthoDB" id="5989046at2759"/>
<dbReference type="AlphaFoldDB" id="A0A3M7SQP3"/>
<comment type="caution">
    <text evidence="2">The sequence shown here is derived from an EMBL/GenBank/DDBJ whole genome shotgun (WGS) entry which is preliminary data.</text>
</comment>
<evidence type="ECO:0000259" key="1">
    <source>
        <dbReference type="Pfam" id="PF24595"/>
    </source>
</evidence>
<dbReference type="EMBL" id="REGN01000914">
    <property type="protein sequence ID" value="RNA38123.1"/>
    <property type="molecule type" value="Genomic_DNA"/>
</dbReference>